<reference evidence="1" key="1">
    <citation type="submission" date="2021-01" db="EMBL/GenBank/DDBJ databases">
        <authorList>
            <consortium name="Genoscope - CEA"/>
            <person name="William W."/>
        </authorList>
    </citation>
    <scope>NUCLEOTIDE SEQUENCE</scope>
</reference>
<sequence>MEDFLFFFCNFLDNSYNLLSKSCVFFVISFVIITSGRSNDSLLKFERTCSQNLLEIQV</sequence>
<dbReference type="AlphaFoldDB" id="A0A816Y110"/>
<dbReference type="Proteomes" id="UP001295469">
    <property type="component" value="Chromosome A01"/>
</dbReference>
<accession>A0A816Y110</accession>
<dbReference type="EMBL" id="HG994355">
    <property type="protein sequence ID" value="CAF2153647.1"/>
    <property type="molecule type" value="Genomic_DNA"/>
</dbReference>
<protein>
    <submittedName>
        <fullName evidence="1">(rape) hypothetical protein</fullName>
    </submittedName>
</protein>
<gene>
    <name evidence="1" type="ORF">DARMORV10_A01P33310.1</name>
</gene>
<proteinExistence type="predicted"/>
<organism evidence="1">
    <name type="scientific">Brassica napus</name>
    <name type="common">Rape</name>
    <dbReference type="NCBI Taxonomy" id="3708"/>
    <lineage>
        <taxon>Eukaryota</taxon>
        <taxon>Viridiplantae</taxon>
        <taxon>Streptophyta</taxon>
        <taxon>Embryophyta</taxon>
        <taxon>Tracheophyta</taxon>
        <taxon>Spermatophyta</taxon>
        <taxon>Magnoliopsida</taxon>
        <taxon>eudicotyledons</taxon>
        <taxon>Gunneridae</taxon>
        <taxon>Pentapetalae</taxon>
        <taxon>rosids</taxon>
        <taxon>malvids</taxon>
        <taxon>Brassicales</taxon>
        <taxon>Brassicaceae</taxon>
        <taxon>Brassiceae</taxon>
        <taxon>Brassica</taxon>
    </lineage>
</organism>
<evidence type="ECO:0000313" key="1">
    <source>
        <dbReference type="EMBL" id="CAF2153647.1"/>
    </source>
</evidence>
<name>A0A816Y110_BRANA</name>